<protein>
    <recommendedName>
        <fullName evidence="3">RNA polymerase sigma-70 region 2 domain-containing protein</fullName>
    </recommendedName>
</protein>
<name>A0A512MEQ3_9BACT</name>
<evidence type="ECO:0000313" key="2">
    <source>
        <dbReference type="Proteomes" id="UP000321577"/>
    </source>
</evidence>
<comment type="caution">
    <text evidence="1">The sequence shown here is derived from an EMBL/GenBank/DDBJ whole genome shotgun (WGS) entry which is preliminary data.</text>
</comment>
<dbReference type="Gene3D" id="1.10.1740.10">
    <property type="match status" value="1"/>
</dbReference>
<accession>A0A512MEQ3</accession>
<reference evidence="1 2" key="1">
    <citation type="submission" date="2019-07" db="EMBL/GenBank/DDBJ databases">
        <title>Whole genome shotgun sequence of Brevifollis gellanilyticus NBRC 108608.</title>
        <authorList>
            <person name="Hosoyama A."/>
            <person name="Uohara A."/>
            <person name="Ohji S."/>
            <person name="Ichikawa N."/>
        </authorList>
    </citation>
    <scope>NUCLEOTIDE SEQUENCE [LARGE SCALE GENOMIC DNA]</scope>
    <source>
        <strain evidence="1 2">NBRC 108608</strain>
    </source>
</reference>
<dbReference type="RefSeq" id="WP_170266941.1">
    <property type="nucleotide sequence ID" value="NZ_BKAG01000037.1"/>
</dbReference>
<proteinExistence type="predicted"/>
<keyword evidence="2" id="KW-1185">Reference proteome</keyword>
<organism evidence="1 2">
    <name type="scientific">Brevifollis gellanilyticus</name>
    <dbReference type="NCBI Taxonomy" id="748831"/>
    <lineage>
        <taxon>Bacteria</taxon>
        <taxon>Pseudomonadati</taxon>
        <taxon>Verrucomicrobiota</taxon>
        <taxon>Verrucomicrobiia</taxon>
        <taxon>Verrucomicrobiales</taxon>
        <taxon>Verrucomicrobiaceae</taxon>
    </lineage>
</organism>
<evidence type="ECO:0000313" key="1">
    <source>
        <dbReference type="EMBL" id="GEP44871.1"/>
    </source>
</evidence>
<gene>
    <name evidence="1" type="ORF">BGE01nite_41620</name>
</gene>
<sequence>MDQKMMDTPVRETPSPWPETRWDRILALRDPAEREAALREICEKYHVVILAQCRRWSDQDGEDMAQSFLLWVIEQRRLELADPERGRFRVFLSTMLKNYQRKAYRAEQAQKRGGGVEHVDWVEEAAGAPMAPDVVFDRDWALDVMKRIIATLQAEAKGSGIKDGVLGVLLPSLRAEEDAMEATWEAHASRLGVPAGTLRSYAARLRKRFRELMEREVSASTSGSDLEAEIRYLMSCLGAF</sequence>
<dbReference type="EMBL" id="BKAG01000037">
    <property type="protein sequence ID" value="GEP44871.1"/>
    <property type="molecule type" value="Genomic_DNA"/>
</dbReference>
<dbReference type="Proteomes" id="UP000321577">
    <property type="component" value="Unassembled WGS sequence"/>
</dbReference>
<dbReference type="AlphaFoldDB" id="A0A512MEQ3"/>
<evidence type="ECO:0008006" key="3">
    <source>
        <dbReference type="Google" id="ProtNLM"/>
    </source>
</evidence>